<dbReference type="STRING" id="1794912.AXX12_06315"/>
<keyword evidence="3" id="KW-1185">Reference proteome</keyword>
<keyword evidence="1" id="KW-0472">Membrane</keyword>
<accession>A0A154BPZ0</accession>
<proteinExistence type="predicted"/>
<name>A0A154BPZ0_ANASB</name>
<dbReference type="Proteomes" id="UP000076268">
    <property type="component" value="Unassembled WGS sequence"/>
</dbReference>
<gene>
    <name evidence="2" type="ORF">AXX12_06315</name>
</gene>
<dbReference type="AlphaFoldDB" id="A0A154BPZ0"/>
<organism evidence="2 3">
    <name type="scientific">Anaerosporomusa subterranea</name>
    <dbReference type="NCBI Taxonomy" id="1794912"/>
    <lineage>
        <taxon>Bacteria</taxon>
        <taxon>Bacillati</taxon>
        <taxon>Bacillota</taxon>
        <taxon>Negativicutes</taxon>
        <taxon>Acetonemataceae</taxon>
        <taxon>Anaerosporomusa</taxon>
    </lineage>
</organism>
<evidence type="ECO:0000313" key="2">
    <source>
        <dbReference type="EMBL" id="KYZ76054.1"/>
    </source>
</evidence>
<evidence type="ECO:0000256" key="1">
    <source>
        <dbReference type="SAM" id="Phobius"/>
    </source>
</evidence>
<protein>
    <submittedName>
        <fullName evidence="2">Uncharacterized protein</fullName>
    </submittedName>
</protein>
<dbReference type="RefSeq" id="WP_066240829.1">
    <property type="nucleotide sequence ID" value="NZ_LSGP01000017.1"/>
</dbReference>
<keyword evidence="1" id="KW-1133">Transmembrane helix</keyword>
<sequence>MIKEYITKLNPYVKWGIVNFIIVYIIFLFAGETVAAYYMSKQYTKTTESRSNAVKTNQQVPPDTSSGVSHQRILEAARMSALNEAKQRSANSASVNQITPLTPKDFILAGIEISNSLSQVEQKLGVPLQTQKSKDYRADKDYIVYTYPKDVKVITEKGKIIAVSSSNNTISTNRNIGIDATAAQIFAAYGKTASTPFNSYDLYEYEGNTAIVLRFAVGKSSQKVEYIMVRLK</sequence>
<keyword evidence="1" id="KW-0812">Transmembrane</keyword>
<evidence type="ECO:0000313" key="3">
    <source>
        <dbReference type="Proteomes" id="UP000076268"/>
    </source>
</evidence>
<comment type="caution">
    <text evidence="2">The sequence shown here is derived from an EMBL/GenBank/DDBJ whole genome shotgun (WGS) entry which is preliminary data.</text>
</comment>
<reference evidence="2 3" key="1">
    <citation type="submission" date="2016-02" db="EMBL/GenBank/DDBJ databases">
        <title>Anaerosporomusa subterraneum gen. nov., sp. nov., a spore-forming obligate anaerobe isolated from saprolite.</title>
        <authorList>
            <person name="Choi J.K."/>
            <person name="Shah M."/>
            <person name="Yee N."/>
        </authorList>
    </citation>
    <scope>NUCLEOTIDE SEQUENCE [LARGE SCALE GENOMIC DNA]</scope>
    <source>
        <strain evidence="2 3">RU4</strain>
    </source>
</reference>
<dbReference type="EMBL" id="LSGP01000017">
    <property type="protein sequence ID" value="KYZ76054.1"/>
    <property type="molecule type" value="Genomic_DNA"/>
</dbReference>
<feature type="transmembrane region" description="Helical" evidence="1">
    <location>
        <begin position="12"/>
        <end position="39"/>
    </location>
</feature>